<evidence type="ECO:0000313" key="2">
    <source>
        <dbReference type="EMBL" id="PRP90163.1"/>
    </source>
</evidence>
<gene>
    <name evidence="2" type="ORF">ENSA5_66850</name>
</gene>
<feature type="region of interest" description="Disordered" evidence="1">
    <location>
        <begin position="27"/>
        <end position="54"/>
    </location>
</feature>
<sequence length="489" mass="54871">MQRISSIALTMTVLTALACTSREERMRQQMAFDSTAPDDDAKTADVPKIPPHPTRDALEPLLSHIYEADGLPAVQEAEVPEGQDFTITNPGVLAVVNIRSGTSKGEQAKAIIRGVAEADAFAVRNDAELYFPEQLNKIKYAFSPEERDLIRSVYGDLRLLDFFSSEAADAALNALDGEIKTAATELKDDYLGRKDEIWDRWMGVKMYARRVVAYDQPFKPVLRNLRKTFEMKEPEPITWEDAHDPEFAAWAKTINDDDELFKMFTNLAKLREQEEFRGDTHSRWTVEGSASIPEGIKVEIDDELGFGIHREDLGGGYQEITFVFDKKLRNDALREAYLRSLIYRQVFSDFATLSAAGGDFEGGQVPDKHDPDYAYCASRMALDGAINDFAADKDILAGLNSTEKNEDKLVSVAVECILDRIPTGINRGTEGDEARPPAMYTRTALFQMLARFTKVDVNLDNMKKDVKKTQEVEDAEAFLSDYNKKKRGG</sequence>
<proteinExistence type="predicted"/>
<accession>A0A2S9XBD2</accession>
<name>A0A2S9XBD2_9BACT</name>
<evidence type="ECO:0000313" key="3">
    <source>
        <dbReference type="Proteomes" id="UP000237968"/>
    </source>
</evidence>
<dbReference type="Proteomes" id="UP000237968">
    <property type="component" value="Unassembled WGS sequence"/>
</dbReference>
<reference evidence="2 3" key="1">
    <citation type="submission" date="2018-03" db="EMBL/GenBank/DDBJ databases">
        <title>Draft Genome Sequences of the Obligatory Marine Myxobacteria Enhygromyxa salina SWB005.</title>
        <authorList>
            <person name="Poehlein A."/>
            <person name="Moghaddam J.A."/>
            <person name="Harms H."/>
            <person name="Alanjari M."/>
            <person name="Koenig G.M."/>
            <person name="Daniel R."/>
            <person name="Schaeberle T.F."/>
        </authorList>
    </citation>
    <scope>NUCLEOTIDE SEQUENCE [LARGE SCALE GENOMIC DNA]</scope>
    <source>
        <strain evidence="2 3">SWB005</strain>
    </source>
</reference>
<dbReference type="RefSeq" id="WP_146156397.1">
    <property type="nucleotide sequence ID" value="NZ_PVNK01000292.1"/>
</dbReference>
<protein>
    <recommendedName>
        <fullName evidence="4">Lipoprotein</fullName>
    </recommendedName>
</protein>
<dbReference type="EMBL" id="PVNK01000292">
    <property type="protein sequence ID" value="PRP90163.1"/>
    <property type="molecule type" value="Genomic_DNA"/>
</dbReference>
<dbReference type="PROSITE" id="PS51257">
    <property type="entry name" value="PROKAR_LIPOPROTEIN"/>
    <property type="match status" value="1"/>
</dbReference>
<organism evidence="2 3">
    <name type="scientific">Enhygromyxa salina</name>
    <dbReference type="NCBI Taxonomy" id="215803"/>
    <lineage>
        <taxon>Bacteria</taxon>
        <taxon>Pseudomonadati</taxon>
        <taxon>Myxococcota</taxon>
        <taxon>Polyangia</taxon>
        <taxon>Nannocystales</taxon>
        <taxon>Nannocystaceae</taxon>
        <taxon>Enhygromyxa</taxon>
    </lineage>
</organism>
<dbReference type="OrthoDB" id="5482333at2"/>
<dbReference type="AlphaFoldDB" id="A0A2S9XBD2"/>
<evidence type="ECO:0008006" key="4">
    <source>
        <dbReference type="Google" id="ProtNLM"/>
    </source>
</evidence>
<evidence type="ECO:0000256" key="1">
    <source>
        <dbReference type="SAM" id="MobiDB-lite"/>
    </source>
</evidence>
<comment type="caution">
    <text evidence="2">The sequence shown here is derived from an EMBL/GenBank/DDBJ whole genome shotgun (WGS) entry which is preliminary data.</text>
</comment>
<keyword evidence="3" id="KW-1185">Reference proteome</keyword>